<protein>
    <submittedName>
        <fullName evidence="1">Uncharacterized protein</fullName>
    </submittedName>
</protein>
<accession>A0A7R9AZL0</accession>
<dbReference type="PANTHER" id="PTHR13617">
    <property type="entry name" value="PROTEIN ABHD18"/>
    <property type="match status" value="1"/>
</dbReference>
<dbReference type="InterPro" id="IPR019149">
    <property type="entry name" value="ABHD18"/>
</dbReference>
<organism evidence="1">
    <name type="scientific">Timema shepardi</name>
    <name type="common">Walking stick</name>
    <dbReference type="NCBI Taxonomy" id="629360"/>
    <lineage>
        <taxon>Eukaryota</taxon>
        <taxon>Metazoa</taxon>
        <taxon>Ecdysozoa</taxon>
        <taxon>Arthropoda</taxon>
        <taxon>Hexapoda</taxon>
        <taxon>Insecta</taxon>
        <taxon>Pterygota</taxon>
        <taxon>Neoptera</taxon>
        <taxon>Polyneoptera</taxon>
        <taxon>Phasmatodea</taxon>
        <taxon>Timematodea</taxon>
        <taxon>Timematoidea</taxon>
        <taxon>Timematidae</taxon>
        <taxon>Timema</taxon>
    </lineage>
</organism>
<reference evidence="1" key="1">
    <citation type="submission" date="2020-11" db="EMBL/GenBank/DDBJ databases">
        <authorList>
            <person name="Tran Van P."/>
        </authorList>
    </citation>
    <scope>NUCLEOTIDE SEQUENCE</scope>
</reference>
<gene>
    <name evidence="1" type="ORF">TSIB3V08_LOCUS7450</name>
</gene>
<sequence>MNVNFIHESVTDCSKEVLTKWRENEALNFMRGIMDECTHLRNFDIPVDTSLIIAVCARKDAYVPREGCMSLTDIWPGAEVRYVNAGHVSAYLLYQHTFSGLHHLKCSLLVTLVARHRSRGRALPERRVYTISWNCR</sequence>
<dbReference type="PANTHER" id="PTHR13617:SF14">
    <property type="entry name" value="PROTEIN ABHD18"/>
    <property type="match status" value="1"/>
</dbReference>
<evidence type="ECO:0000313" key="1">
    <source>
        <dbReference type="EMBL" id="CAD7263371.1"/>
    </source>
</evidence>
<dbReference type="EMBL" id="OC003503">
    <property type="protein sequence ID" value="CAD7263371.1"/>
    <property type="molecule type" value="Genomic_DNA"/>
</dbReference>
<proteinExistence type="predicted"/>
<dbReference type="AlphaFoldDB" id="A0A7R9AZL0"/>
<dbReference type="Pfam" id="PF09752">
    <property type="entry name" value="ABHD18"/>
    <property type="match status" value="1"/>
</dbReference>
<name>A0A7R9AZL0_TIMSH</name>